<evidence type="ECO:0000313" key="6">
    <source>
        <dbReference type="Proteomes" id="UP000233781"/>
    </source>
</evidence>
<keyword evidence="3" id="KW-0560">Oxidoreductase</keyword>
<evidence type="ECO:0000256" key="2">
    <source>
        <dbReference type="ARBA" id="ARBA00022857"/>
    </source>
</evidence>
<organism evidence="5 6">
    <name type="scientific">Phycicoccus duodecadis</name>
    <dbReference type="NCBI Taxonomy" id="173053"/>
    <lineage>
        <taxon>Bacteria</taxon>
        <taxon>Bacillati</taxon>
        <taxon>Actinomycetota</taxon>
        <taxon>Actinomycetes</taxon>
        <taxon>Micrococcales</taxon>
        <taxon>Intrasporangiaceae</taxon>
        <taxon>Phycicoccus</taxon>
    </lineage>
</organism>
<dbReference type="Pfam" id="PF01872">
    <property type="entry name" value="RibD_C"/>
    <property type="match status" value="1"/>
</dbReference>
<evidence type="ECO:0000256" key="3">
    <source>
        <dbReference type="ARBA" id="ARBA00023002"/>
    </source>
</evidence>
<dbReference type="EMBL" id="PJNE01000001">
    <property type="protein sequence ID" value="PKW25516.1"/>
    <property type="molecule type" value="Genomic_DNA"/>
</dbReference>
<reference evidence="5 6" key="1">
    <citation type="submission" date="2017-12" db="EMBL/GenBank/DDBJ databases">
        <title>Sequencing the genomes of 1000 Actinobacteria strains.</title>
        <authorList>
            <person name="Klenk H.-P."/>
        </authorList>
    </citation>
    <scope>NUCLEOTIDE SEQUENCE [LARGE SCALE GENOMIC DNA]</scope>
    <source>
        <strain evidence="5 6">DSM 12806</strain>
    </source>
</reference>
<dbReference type="PANTHER" id="PTHR38011">
    <property type="entry name" value="DIHYDROFOLATE REDUCTASE FAMILY PROTEIN (AFU_ORTHOLOGUE AFUA_8G06820)"/>
    <property type="match status" value="1"/>
</dbReference>
<protein>
    <submittedName>
        <fullName evidence="5">Riboflavin biosynthesis pyrimidine reductase</fullName>
    </submittedName>
</protein>
<gene>
    <name evidence="5" type="ORF">ATL31_0311</name>
</gene>
<dbReference type="InterPro" id="IPR024072">
    <property type="entry name" value="DHFR-like_dom_sf"/>
</dbReference>
<dbReference type="GO" id="GO:0008703">
    <property type="term" value="F:5-amino-6-(5-phosphoribosylamino)uracil reductase activity"/>
    <property type="evidence" value="ECO:0007669"/>
    <property type="project" value="InterPro"/>
</dbReference>
<keyword evidence="2" id="KW-0521">NADP</keyword>
<evidence type="ECO:0000259" key="4">
    <source>
        <dbReference type="Pfam" id="PF01872"/>
    </source>
</evidence>
<dbReference type="Gene3D" id="3.40.430.10">
    <property type="entry name" value="Dihydrofolate Reductase, subunit A"/>
    <property type="match status" value="1"/>
</dbReference>
<dbReference type="PANTHER" id="PTHR38011:SF7">
    <property type="entry name" value="2,5-DIAMINO-6-RIBOSYLAMINO-4(3H)-PYRIMIDINONE 5'-PHOSPHATE REDUCTASE"/>
    <property type="match status" value="1"/>
</dbReference>
<comment type="caution">
    <text evidence="5">The sequence shown here is derived from an EMBL/GenBank/DDBJ whole genome shotgun (WGS) entry which is preliminary data.</text>
</comment>
<name>A0A2N3YFB8_9MICO</name>
<sequence>MRILLDPRRPASPGATVSATELVDLYAPPPRGRWVRANMVSTVDGSATGADGRSGSVNTRADHRVFGILRDHADAVLAGAGTMRNEGYRRVAPTRRSPVPATLVAVTRSGRVPEGLRTPAEGRGPGVLVTCAAAGEQALARARSVLGEESVLVCGDDEVDLAAAVDRLAERGLRHVLVEGGPSLLGSALAAGVVDEMAVTIAPLVVGGDGPRIVGGAPLAAPEGVTATPRLLLTEAGTLLGLWRIEH</sequence>
<evidence type="ECO:0000256" key="1">
    <source>
        <dbReference type="ARBA" id="ARBA00005104"/>
    </source>
</evidence>
<comment type="pathway">
    <text evidence="1">Cofactor biosynthesis; riboflavin biosynthesis.</text>
</comment>
<keyword evidence="6" id="KW-1185">Reference proteome</keyword>
<dbReference type="AlphaFoldDB" id="A0A2N3YFB8"/>
<dbReference type="GO" id="GO:0009231">
    <property type="term" value="P:riboflavin biosynthetic process"/>
    <property type="evidence" value="ECO:0007669"/>
    <property type="project" value="InterPro"/>
</dbReference>
<dbReference type="RefSeq" id="WP_101394221.1">
    <property type="nucleotide sequence ID" value="NZ_PJNE01000001.1"/>
</dbReference>
<proteinExistence type="predicted"/>
<feature type="domain" description="Bacterial bifunctional deaminase-reductase C-terminal" evidence="4">
    <location>
        <begin position="33"/>
        <end position="221"/>
    </location>
</feature>
<dbReference type="SUPFAM" id="SSF53597">
    <property type="entry name" value="Dihydrofolate reductase-like"/>
    <property type="match status" value="1"/>
</dbReference>
<evidence type="ECO:0000313" key="5">
    <source>
        <dbReference type="EMBL" id="PKW25516.1"/>
    </source>
</evidence>
<dbReference type="OrthoDB" id="5243299at2"/>
<accession>A0A2N3YFB8</accession>
<dbReference type="InterPro" id="IPR002734">
    <property type="entry name" value="RibDG_C"/>
</dbReference>
<dbReference type="Proteomes" id="UP000233781">
    <property type="component" value="Unassembled WGS sequence"/>
</dbReference>
<dbReference type="InterPro" id="IPR050765">
    <property type="entry name" value="Riboflavin_Biosynth_HTPR"/>
</dbReference>